<protein>
    <submittedName>
        <fullName evidence="3">MarR family transcriptional regulator</fullName>
    </submittedName>
</protein>
<feature type="region of interest" description="Disordered" evidence="1">
    <location>
        <begin position="1"/>
        <end position="20"/>
    </location>
</feature>
<feature type="domain" description="HTH marR-type" evidence="2">
    <location>
        <begin position="1"/>
        <end position="105"/>
    </location>
</feature>
<organism evidence="3 4">
    <name type="scientific">Amycolatopsis acidiphila</name>
    <dbReference type="NCBI Taxonomy" id="715473"/>
    <lineage>
        <taxon>Bacteria</taxon>
        <taxon>Bacillati</taxon>
        <taxon>Actinomycetota</taxon>
        <taxon>Actinomycetes</taxon>
        <taxon>Pseudonocardiales</taxon>
        <taxon>Pseudonocardiaceae</taxon>
        <taxon>Amycolatopsis</taxon>
    </lineage>
</organism>
<evidence type="ECO:0000313" key="3">
    <source>
        <dbReference type="EMBL" id="TVT16815.1"/>
    </source>
</evidence>
<dbReference type="Gene3D" id="1.10.10.10">
    <property type="entry name" value="Winged helix-like DNA-binding domain superfamily/Winged helix DNA-binding domain"/>
    <property type="match status" value="1"/>
</dbReference>
<dbReference type="InterPro" id="IPR000835">
    <property type="entry name" value="HTH_MarR-typ"/>
</dbReference>
<evidence type="ECO:0000259" key="2">
    <source>
        <dbReference type="PROSITE" id="PS50995"/>
    </source>
</evidence>
<dbReference type="Gene3D" id="1.10.287.100">
    <property type="match status" value="1"/>
</dbReference>
<dbReference type="InterPro" id="IPR036390">
    <property type="entry name" value="WH_DNA-bd_sf"/>
</dbReference>
<dbReference type="InterPro" id="IPR052526">
    <property type="entry name" value="HTH-type_Bedaq_tolerance"/>
</dbReference>
<dbReference type="EMBL" id="VJZA01000096">
    <property type="protein sequence ID" value="TVT16815.1"/>
    <property type="molecule type" value="Genomic_DNA"/>
</dbReference>
<evidence type="ECO:0000313" key="4">
    <source>
        <dbReference type="Proteomes" id="UP000318578"/>
    </source>
</evidence>
<name>A0A557ZXS6_9PSEU</name>
<dbReference type="SUPFAM" id="SSF46785">
    <property type="entry name" value="Winged helix' DNA-binding domain"/>
    <property type="match status" value="1"/>
</dbReference>
<dbReference type="OrthoDB" id="3215377at2"/>
<sequence length="107" mass="11426">MSVLSRLDREGPAAPGALADAEAVRPQAMASTLAALEQRGMVDRAPDAADGRRVVMTPTEAGRAVIHDRRSASVQRLALALEEGFTAAERRELLAVVPLLERLAEQL</sequence>
<dbReference type="InterPro" id="IPR036388">
    <property type="entry name" value="WH-like_DNA-bd_sf"/>
</dbReference>
<dbReference type="PANTHER" id="PTHR39515:SF2">
    <property type="entry name" value="HTH-TYPE TRANSCRIPTIONAL REGULATOR RV0880"/>
    <property type="match status" value="1"/>
</dbReference>
<accession>A0A557ZXS6</accession>
<dbReference type="PANTHER" id="PTHR39515">
    <property type="entry name" value="CONSERVED PROTEIN"/>
    <property type="match status" value="1"/>
</dbReference>
<dbReference type="PROSITE" id="PS50995">
    <property type="entry name" value="HTH_MARR_2"/>
    <property type="match status" value="1"/>
</dbReference>
<dbReference type="AlphaFoldDB" id="A0A557ZXS6"/>
<evidence type="ECO:0000256" key="1">
    <source>
        <dbReference type="SAM" id="MobiDB-lite"/>
    </source>
</evidence>
<feature type="compositionally biased region" description="Basic and acidic residues" evidence="1">
    <location>
        <begin position="1"/>
        <end position="11"/>
    </location>
</feature>
<dbReference type="Pfam" id="PF01047">
    <property type="entry name" value="MarR"/>
    <property type="match status" value="1"/>
</dbReference>
<dbReference type="GO" id="GO:0003700">
    <property type="term" value="F:DNA-binding transcription factor activity"/>
    <property type="evidence" value="ECO:0007669"/>
    <property type="project" value="InterPro"/>
</dbReference>
<reference evidence="3 4" key="1">
    <citation type="submission" date="2019-07" db="EMBL/GenBank/DDBJ databases">
        <title>New species of Amycolatopsis and Streptomyces.</title>
        <authorList>
            <person name="Duangmal K."/>
            <person name="Teo W.F.A."/>
            <person name="Lipun K."/>
        </authorList>
    </citation>
    <scope>NUCLEOTIDE SEQUENCE [LARGE SCALE GENOMIC DNA]</scope>
    <source>
        <strain evidence="3 4">JCM 30562</strain>
    </source>
</reference>
<comment type="caution">
    <text evidence="3">The sequence shown here is derived from an EMBL/GenBank/DDBJ whole genome shotgun (WGS) entry which is preliminary data.</text>
</comment>
<dbReference type="SMART" id="SM00347">
    <property type="entry name" value="HTH_MARR"/>
    <property type="match status" value="1"/>
</dbReference>
<dbReference type="Proteomes" id="UP000318578">
    <property type="component" value="Unassembled WGS sequence"/>
</dbReference>
<gene>
    <name evidence="3" type="ORF">FNH06_33910</name>
</gene>
<keyword evidence="4" id="KW-1185">Reference proteome</keyword>
<proteinExistence type="predicted"/>